<dbReference type="RefSeq" id="XP_033348190.1">
    <property type="nucleotide sequence ID" value="XM_033492299.1"/>
</dbReference>
<dbReference type="Gene3D" id="3.30.1600.10">
    <property type="entry name" value="SIR2/SIRT2 'Small Domain"/>
    <property type="match status" value="1"/>
</dbReference>
<dbReference type="GO" id="GO:0017136">
    <property type="term" value="F:histone deacetylase activity, NAD-dependent"/>
    <property type="evidence" value="ECO:0007669"/>
    <property type="project" value="TreeGrafter"/>
</dbReference>
<dbReference type="Gene3D" id="3.40.50.1220">
    <property type="entry name" value="TPP-binding domain"/>
    <property type="match status" value="1"/>
</dbReference>
<evidence type="ECO:0000313" key="5">
    <source>
        <dbReference type="Proteomes" id="UP000504631"/>
    </source>
</evidence>
<dbReference type="NCBIfam" id="NF003738">
    <property type="entry name" value="PRK05333.1"/>
    <property type="match status" value="1"/>
</dbReference>
<evidence type="ECO:0000256" key="3">
    <source>
        <dbReference type="PROSITE-ProRule" id="PRU00236"/>
    </source>
</evidence>
<organism evidence="5 6">
    <name type="scientific">Bombus vosnesenskii</name>
    <dbReference type="NCBI Taxonomy" id="207650"/>
    <lineage>
        <taxon>Eukaryota</taxon>
        <taxon>Metazoa</taxon>
        <taxon>Ecdysozoa</taxon>
        <taxon>Arthropoda</taxon>
        <taxon>Hexapoda</taxon>
        <taxon>Insecta</taxon>
        <taxon>Pterygota</taxon>
        <taxon>Neoptera</taxon>
        <taxon>Endopterygota</taxon>
        <taxon>Hymenoptera</taxon>
        <taxon>Apocrita</taxon>
        <taxon>Aculeata</taxon>
        <taxon>Apoidea</taxon>
        <taxon>Anthophila</taxon>
        <taxon>Apidae</taxon>
        <taxon>Bombus</taxon>
        <taxon>Pyrobombus</taxon>
    </lineage>
</organism>
<reference evidence="6" key="1">
    <citation type="submission" date="2025-08" db="UniProtKB">
        <authorList>
            <consortium name="RefSeq"/>
        </authorList>
    </citation>
    <scope>IDENTIFICATION</scope>
    <source>
        <tissue evidence="6">Muscle</tissue>
    </source>
</reference>
<evidence type="ECO:0000256" key="2">
    <source>
        <dbReference type="ARBA" id="ARBA00023027"/>
    </source>
</evidence>
<keyword evidence="2" id="KW-0520">NAD</keyword>
<evidence type="ECO:0000313" key="6">
    <source>
        <dbReference type="RefSeq" id="XP_033348190.1"/>
    </source>
</evidence>
<gene>
    <name evidence="6" type="primary">LOC117232718</name>
</gene>
<keyword evidence="1" id="KW-0808">Transferase</keyword>
<protein>
    <submittedName>
        <fullName evidence="6">NAD-dependent protein deacylase Sirt4 isoform X1</fullName>
    </submittedName>
</protein>
<keyword evidence="5" id="KW-1185">Reference proteome</keyword>
<dbReference type="GeneID" id="117232718"/>
<dbReference type="InterPro" id="IPR050134">
    <property type="entry name" value="NAD-dep_sirtuin_deacylases"/>
</dbReference>
<evidence type="ECO:0000256" key="1">
    <source>
        <dbReference type="ARBA" id="ARBA00022679"/>
    </source>
</evidence>
<dbReference type="GO" id="GO:0005759">
    <property type="term" value="C:mitochondrial matrix"/>
    <property type="evidence" value="ECO:0007669"/>
    <property type="project" value="TreeGrafter"/>
</dbReference>
<sequence>MFKINVICVKSCKTVNTIGILLYRSYTSDFAFVPKCGPVKDRDLLMLKGFINSHSNMCILTGAGVSTESGIPDYRSEGVGLYARSNRRPVLYKDFCNSAEIRRRYWARNYIGWPRFSSVKANIVHEILKKLEDHNKIRCIVTQNVDNLHTKAGSKKVIELHGTAFKVMCLNCNERICRYQLQEILDRMNPNMAGTSEMIRPDGDVDISQEQVERFKIPPCGNCGGVLKPDMIFFGDNVPRQIVESVRYNVEHSDSLLILGTTLTTFSGYRIALQASHARKPIAIVNIGKTRADDLAEIKVEGRCGDILSRIYSMIDQHEEYMEC</sequence>
<proteinExistence type="predicted"/>
<dbReference type="AlphaFoldDB" id="A0A6J3K6A7"/>
<dbReference type="InterPro" id="IPR026590">
    <property type="entry name" value="Ssirtuin_cat_dom"/>
</dbReference>
<evidence type="ECO:0000259" key="4">
    <source>
        <dbReference type="PROSITE" id="PS50305"/>
    </source>
</evidence>
<dbReference type="InterPro" id="IPR026591">
    <property type="entry name" value="Sirtuin_cat_small_dom_sf"/>
</dbReference>
<accession>A0A6J3K6A7</accession>
<dbReference type="SUPFAM" id="SSF52467">
    <property type="entry name" value="DHS-like NAD/FAD-binding domain"/>
    <property type="match status" value="1"/>
</dbReference>
<dbReference type="InterPro" id="IPR003000">
    <property type="entry name" value="Sirtuin"/>
</dbReference>
<comment type="caution">
    <text evidence="3">Lacks conserved residue(s) required for the propagation of feature annotation.</text>
</comment>
<dbReference type="PANTHER" id="PTHR11085">
    <property type="entry name" value="NAD-DEPENDENT PROTEIN DEACYLASE SIRTUIN-5, MITOCHONDRIAL-RELATED"/>
    <property type="match status" value="1"/>
</dbReference>
<dbReference type="GO" id="GO:0070403">
    <property type="term" value="F:NAD+ binding"/>
    <property type="evidence" value="ECO:0007669"/>
    <property type="project" value="InterPro"/>
</dbReference>
<feature type="domain" description="Deacetylase sirtuin-type" evidence="4">
    <location>
        <begin position="34"/>
        <end position="324"/>
    </location>
</feature>
<dbReference type="PROSITE" id="PS50305">
    <property type="entry name" value="SIRTUIN"/>
    <property type="match status" value="1"/>
</dbReference>
<dbReference type="Pfam" id="PF02146">
    <property type="entry name" value="SIR2"/>
    <property type="match status" value="1"/>
</dbReference>
<dbReference type="PANTHER" id="PTHR11085:SF10">
    <property type="entry name" value="NAD-DEPENDENT PROTEIN DEACYLASE SIRTUIN-5, MITOCHONDRIAL-RELATED"/>
    <property type="match status" value="1"/>
</dbReference>
<dbReference type="KEGG" id="bvk:117232718"/>
<dbReference type="InterPro" id="IPR029035">
    <property type="entry name" value="DHS-like_NAD/FAD-binding_dom"/>
</dbReference>
<name>A0A6J3K6A7_9HYME</name>
<dbReference type="Proteomes" id="UP000504631">
    <property type="component" value="Unplaced"/>
</dbReference>